<accession>Q1IYG2</accession>
<dbReference type="KEGG" id="dge:Dgeo_1427"/>
<evidence type="ECO:0000313" key="10">
    <source>
        <dbReference type="Proteomes" id="UP000002431"/>
    </source>
</evidence>
<comment type="subcellular location">
    <subcellularLocation>
        <location evidence="1">Cytoplasm</location>
    </subcellularLocation>
</comment>
<feature type="compositionally biased region" description="Polar residues" evidence="8">
    <location>
        <begin position="1"/>
        <end position="12"/>
    </location>
</feature>
<dbReference type="GO" id="GO:0051301">
    <property type="term" value="P:cell division"/>
    <property type="evidence" value="ECO:0007669"/>
    <property type="project" value="UniProtKB-KW"/>
</dbReference>
<feature type="compositionally biased region" description="Basic and acidic residues" evidence="8">
    <location>
        <begin position="238"/>
        <end position="255"/>
    </location>
</feature>
<dbReference type="InterPro" id="IPR019933">
    <property type="entry name" value="DivIVA_domain"/>
</dbReference>
<sequence length="255" mass="28984">MSQPISQHTNDPLTPLDISHRQFPGRPGGYDRASVRAFLGQVADQLEALLHERQALRARVAELEGELEERRQAEDEIRRAVVAAERIGHDLRENAARQCELMLAEAQAQREAIERNAEARRAELEAAHQARMQELEAAFRGRFADLERDHHQLTLERDRAHAERTVYLERAFHERHAELTARLGAVRSEYTQFVSQYRALVQSFAELSARYLPASDDLPLPNPSLALDVSLSSEAEPGGEREDTRLGRIEDQPFV</sequence>
<dbReference type="Gene3D" id="6.10.250.660">
    <property type="match status" value="1"/>
</dbReference>
<proteinExistence type="inferred from homology"/>
<dbReference type="NCBIfam" id="TIGR03544">
    <property type="entry name" value="DivI1A_domain"/>
    <property type="match status" value="1"/>
</dbReference>
<dbReference type="HOGENOM" id="CLU_095251_0_0_0"/>
<keyword evidence="5 7" id="KW-0175">Coiled coil</keyword>
<name>Q1IYG2_DEIGD</name>
<protein>
    <submittedName>
        <fullName evidence="9">DivIVA</fullName>
    </submittedName>
</protein>
<feature type="region of interest" description="Disordered" evidence="8">
    <location>
        <begin position="230"/>
        <end position="255"/>
    </location>
</feature>
<keyword evidence="6" id="KW-0131">Cell cycle</keyword>
<dbReference type="EMBL" id="CP000359">
    <property type="protein sequence ID" value="ABF45722.1"/>
    <property type="molecule type" value="Genomic_DNA"/>
</dbReference>
<dbReference type="STRING" id="319795.Dgeo_1427"/>
<evidence type="ECO:0000256" key="3">
    <source>
        <dbReference type="ARBA" id="ARBA00022490"/>
    </source>
</evidence>
<evidence type="ECO:0000256" key="6">
    <source>
        <dbReference type="ARBA" id="ARBA00023306"/>
    </source>
</evidence>
<dbReference type="GO" id="GO:0005737">
    <property type="term" value="C:cytoplasm"/>
    <property type="evidence" value="ECO:0007669"/>
    <property type="project" value="UniProtKB-SubCell"/>
</dbReference>
<organism evidence="9 10">
    <name type="scientific">Deinococcus geothermalis (strain DSM 11300 / CIP 105573 / AG-3a)</name>
    <dbReference type="NCBI Taxonomy" id="319795"/>
    <lineage>
        <taxon>Bacteria</taxon>
        <taxon>Thermotogati</taxon>
        <taxon>Deinococcota</taxon>
        <taxon>Deinococci</taxon>
        <taxon>Deinococcales</taxon>
        <taxon>Deinococcaceae</taxon>
        <taxon>Deinococcus</taxon>
    </lineage>
</organism>
<dbReference type="RefSeq" id="WP_011530556.1">
    <property type="nucleotide sequence ID" value="NC_008025.1"/>
</dbReference>
<dbReference type="Pfam" id="PF05103">
    <property type="entry name" value="DivIVA"/>
    <property type="match status" value="1"/>
</dbReference>
<dbReference type="PANTHER" id="PTHR35794:SF2">
    <property type="entry name" value="CELL DIVISION PROTEIN DIVIVA"/>
    <property type="match status" value="1"/>
</dbReference>
<evidence type="ECO:0000256" key="7">
    <source>
        <dbReference type="SAM" id="Coils"/>
    </source>
</evidence>
<evidence type="ECO:0000256" key="5">
    <source>
        <dbReference type="ARBA" id="ARBA00023054"/>
    </source>
</evidence>
<keyword evidence="3" id="KW-0963">Cytoplasm</keyword>
<evidence type="ECO:0000256" key="8">
    <source>
        <dbReference type="SAM" id="MobiDB-lite"/>
    </source>
</evidence>
<dbReference type="AlphaFoldDB" id="Q1IYG2"/>
<dbReference type="InterPro" id="IPR007793">
    <property type="entry name" value="DivIVA_fam"/>
</dbReference>
<gene>
    <name evidence="9" type="ordered locus">Dgeo_1427</name>
</gene>
<dbReference type="eggNOG" id="COG3599">
    <property type="taxonomic scope" value="Bacteria"/>
</dbReference>
<keyword evidence="10" id="KW-1185">Reference proteome</keyword>
<feature type="coiled-coil region" evidence="7">
    <location>
        <begin position="39"/>
        <end position="163"/>
    </location>
</feature>
<evidence type="ECO:0000256" key="4">
    <source>
        <dbReference type="ARBA" id="ARBA00022618"/>
    </source>
</evidence>
<reference evidence="9" key="1">
    <citation type="submission" date="2006-04" db="EMBL/GenBank/DDBJ databases">
        <title>Complete sequence of chromosome of Deinococcus geothermalis DSM 11300.</title>
        <authorList>
            <consortium name="US DOE Joint Genome Institute"/>
            <person name="Copeland A."/>
            <person name="Lucas S."/>
            <person name="Lapidus A."/>
            <person name="Barry K."/>
            <person name="Detter J.C."/>
            <person name="Glavina del Rio T."/>
            <person name="Hammon N."/>
            <person name="Israni S."/>
            <person name="Dalin E."/>
            <person name="Tice H."/>
            <person name="Pitluck S."/>
            <person name="Brettin T."/>
            <person name="Bruce D."/>
            <person name="Han C."/>
            <person name="Tapia R."/>
            <person name="Saunders E."/>
            <person name="Gilna P."/>
            <person name="Schmutz J."/>
            <person name="Larimer F."/>
            <person name="Land M."/>
            <person name="Hauser L."/>
            <person name="Kyrpides N."/>
            <person name="Kim E."/>
            <person name="Daly M.J."/>
            <person name="Fredrickson J.K."/>
            <person name="Makarova K.S."/>
            <person name="Gaidamakova E.K."/>
            <person name="Zhai M."/>
            <person name="Richardson P."/>
        </authorList>
    </citation>
    <scope>NUCLEOTIDE SEQUENCE</scope>
    <source>
        <strain evidence="9">DSM 11300</strain>
    </source>
</reference>
<comment type="similarity">
    <text evidence="2">Belongs to the DivIVA family.</text>
</comment>
<evidence type="ECO:0000313" key="9">
    <source>
        <dbReference type="EMBL" id="ABF45722.1"/>
    </source>
</evidence>
<dbReference type="PANTHER" id="PTHR35794">
    <property type="entry name" value="CELL DIVISION PROTEIN DIVIVA"/>
    <property type="match status" value="1"/>
</dbReference>
<keyword evidence="4" id="KW-0132">Cell division</keyword>
<feature type="region of interest" description="Disordered" evidence="8">
    <location>
        <begin position="1"/>
        <end position="29"/>
    </location>
</feature>
<dbReference type="Proteomes" id="UP000002431">
    <property type="component" value="Chromosome"/>
</dbReference>
<evidence type="ECO:0000256" key="2">
    <source>
        <dbReference type="ARBA" id="ARBA00009008"/>
    </source>
</evidence>
<evidence type="ECO:0000256" key="1">
    <source>
        <dbReference type="ARBA" id="ARBA00004496"/>
    </source>
</evidence>